<dbReference type="InterPro" id="IPR007698">
    <property type="entry name" value="AlaDH/PNT_NAD(H)-bd"/>
</dbReference>
<evidence type="ECO:0000256" key="5">
    <source>
        <dbReference type="ARBA" id="ARBA00021221"/>
    </source>
</evidence>
<dbReference type="InterPro" id="IPR007886">
    <property type="entry name" value="AlaDH/PNT_N"/>
</dbReference>
<feature type="region of interest" description="Disordered" evidence="12">
    <location>
        <begin position="1"/>
        <end position="21"/>
    </location>
</feature>
<evidence type="ECO:0000313" key="15">
    <source>
        <dbReference type="EMBL" id="MFC6054000.1"/>
    </source>
</evidence>
<dbReference type="SMART" id="SM01002">
    <property type="entry name" value="AlaDh_PNT_C"/>
    <property type="match status" value="1"/>
</dbReference>
<evidence type="ECO:0000256" key="7">
    <source>
        <dbReference type="ARBA" id="ARBA00023002"/>
    </source>
</evidence>
<dbReference type="EC" id="1.5.1.7" evidence="4"/>
<gene>
    <name evidence="15" type="ORF">ACFP50_00410</name>
</gene>
<keyword evidence="16" id="KW-1185">Reference proteome</keyword>
<evidence type="ECO:0000256" key="9">
    <source>
        <dbReference type="ARBA" id="ARBA00023157"/>
    </source>
</evidence>
<keyword evidence="6" id="KW-0028">Amino-acid biosynthesis</keyword>
<accession>A0ABW1LQW9</accession>
<dbReference type="PANTHER" id="PTHR11133">
    <property type="entry name" value="SACCHAROPINE DEHYDROGENASE"/>
    <property type="match status" value="1"/>
</dbReference>
<evidence type="ECO:0000259" key="14">
    <source>
        <dbReference type="SMART" id="SM01003"/>
    </source>
</evidence>
<reference evidence="16" key="1">
    <citation type="journal article" date="2019" name="Int. J. Syst. Evol. Microbiol.">
        <title>The Global Catalogue of Microorganisms (GCM) 10K type strain sequencing project: providing services to taxonomists for standard genome sequencing and annotation.</title>
        <authorList>
            <consortium name="The Broad Institute Genomics Platform"/>
            <consortium name="The Broad Institute Genome Sequencing Center for Infectious Disease"/>
            <person name="Wu L."/>
            <person name="Ma J."/>
        </authorList>
    </citation>
    <scope>NUCLEOTIDE SEQUENCE [LARGE SCALE GENOMIC DNA]</scope>
    <source>
        <strain evidence="16">JCM 12763</strain>
    </source>
</reference>
<dbReference type="CDD" id="cd12188">
    <property type="entry name" value="SDH"/>
    <property type="match status" value="1"/>
</dbReference>
<dbReference type="RefSeq" id="WP_386391991.1">
    <property type="nucleotide sequence ID" value="NZ_JBHSPT010000001.1"/>
</dbReference>
<evidence type="ECO:0000256" key="1">
    <source>
        <dbReference type="ARBA" id="ARBA00004884"/>
    </source>
</evidence>
<dbReference type="PIRSF" id="PIRSF018250">
    <property type="entry name" value="Saccharopine_DH_Lys"/>
    <property type="match status" value="1"/>
</dbReference>
<feature type="domain" description="Alanine dehydrogenase/pyridine nucleotide transhydrogenase N-terminal" evidence="14">
    <location>
        <begin position="8"/>
        <end position="142"/>
    </location>
</feature>
<sequence>MSRMPRLWMRHEHRTSERRAPLVPEDAAQLVEQGFHVTVEESAQRAFPLDDYVAAGCRTAPAGSWTAAPADDYILGLKELPEEPSFLTHHHIFFGHAYKQQEGAGELLRRFTAGGGALLDLEYLTDDAGRRVAAFGYWAGYAGAALAVLSHRGRLRTPLRPLDRPGLDALLAAGATGAASDGERALVIGALGRCGRGACDALATAGIAPTRWDVAETRDLDHKALLSHDLLVNTVLTPCPVPPFLTPADLDDPDRRLSLITDVTCDVTSECNVLPVYDEITAWEHPVRRLRDGGGPVPPVNLIAIDNLPSLLPVESSRAFSAELCPQLLRLANSDPVWTRARLAFETAVADHEGSAHA</sequence>
<dbReference type="Pfam" id="PF05222">
    <property type="entry name" value="AlaDh_PNT_N"/>
    <property type="match status" value="1"/>
</dbReference>
<evidence type="ECO:0000313" key="16">
    <source>
        <dbReference type="Proteomes" id="UP001596242"/>
    </source>
</evidence>
<dbReference type="InterPro" id="IPR036291">
    <property type="entry name" value="NAD(P)-bd_dom_sf"/>
</dbReference>
<comment type="similarity">
    <text evidence="2">Belongs to the AlaDH/PNT family.</text>
</comment>
<evidence type="ECO:0000256" key="8">
    <source>
        <dbReference type="ARBA" id="ARBA00023027"/>
    </source>
</evidence>
<keyword evidence="8" id="KW-0520">NAD</keyword>
<evidence type="ECO:0000256" key="10">
    <source>
        <dbReference type="ARBA" id="ARBA00033228"/>
    </source>
</evidence>
<name>A0ABW1LQW9_9ACTN</name>
<dbReference type="Gene3D" id="3.40.50.720">
    <property type="entry name" value="NAD(P)-binding Rossmann-like Domain"/>
    <property type="match status" value="1"/>
</dbReference>
<keyword evidence="9" id="KW-1015">Disulfide bond</keyword>
<dbReference type="PANTHER" id="PTHR11133:SF23">
    <property type="entry name" value="SACCHAROPINE DEHYDROGENASE [NAD(+), L-LYSINE-FORMING]"/>
    <property type="match status" value="1"/>
</dbReference>
<proteinExistence type="inferred from homology"/>
<organism evidence="15 16">
    <name type="scientific">Streptomyces pratens</name>
    <dbReference type="NCBI Taxonomy" id="887456"/>
    <lineage>
        <taxon>Bacteria</taxon>
        <taxon>Bacillati</taxon>
        <taxon>Actinomycetota</taxon>
        <taxon>Actinomycetes</taxon>
        <taxon>Kitasatosporales</taxon>
        <taxon>Streptomycetaceae</taxon>
        <taxon>Streptomyces</taxon>
    </lineage>
</organism>
<evidence type="ECO:0000256" key="11">
    <source>
        <dbReference type="ARBA" id="ARBA00047860"/>
    </source>
</evidence>
<protein>
    <recommendedName>
        <fullName evidence="5">Saccharopine dehydrogenase [NAD(+), L-lysine-forming]</fullName>
        <ecNumber evidence="4">1.5.1.7</ecNumber>
    </recommendedName>
    <alternativeName>
        <fullName evidence="10">Lysine--2-oxoglutarate reductase</fullName>
    </alternativeName>
</protein>
<evidence type="ECO:0000259" key="13">
    <source>
        <dbReference type="SMART" id="SM01002"/>
    </source>
</evidence>
<evidence type="ECO:0000256" key="6">
    <source>
        <dbReference type="ARBA" id="ARBA00022605"/>
    </source>
</evidence>
<comment type="catalytic activity">
    <reaction evidence="11">
        <text>L-saccharopine + NAD(+) + H2O = L-lysine + 2-oxoglutarate + NADH + H(+)</text>
        <dbReference type="Rhea" id="RHEA:12440"/>
        <dbReference type="ChEBI" id="CHEBI:15377"/>
        <dbReference type="ChEBI" id="CHEBI:15378"/>
        <dbReference type="ChEBI" id="CHEBI:16810"/>
        <dbReference type="ChEBI" id="CHEBI:32551"/>
        <dbReference type="ChEBI" id="CHEBI:57540"/>
        <dbReference type="ChEBI" id="CHEBI:57945"/>
        <dbReference type="ChEBI" id="CHEBI:57951"/>
        <dbReference type="EC" id="1.5.1.7"/>
    </reaction>
</comment>
<dbReference type="SUPFAM" id="SSF52283">
    <property type="entry name" value="Formate/glycerate dehydrogenase catalytic domain-like"/>
    <property type="match status" value="1"/>
</dbReference>
<evidence type="ECO:0000256" key="3">
    <source>
        <dbReference type="ARBA" id="ARBA00011245"/>
    </source>
</evidence>
<dbReference type="SUPFAM" id="SSF51735">
    <property type="entry name" value="NAD(P)-binding Rossmann-fold domains"/>
    <property type="match status" value="1"/>
</dbReference>
<evidence type="ECO:0000256" key="4">
    <source>
        <dbReference type="ARBA" id="ARBA00012847"/>
    </source>
</evidence>
<dbReference type="SMART" id="SM01003">
    <property type="entry name" value="AlaDh_PNT_N"/>
    <property type="match status" value="1"/>
</dbReference>
<comment type="subunit">
    <text evidence="3">Monomer.</text>
</comment>
<comment type="pathway">
    <text evidence="1">Amino-acid biosynthesis; L-lysine biosynthesis via AAA pathway; L-lysine from L-alpha-aminoadipate (fungal route): step 3/3.</text>
</comment>
<comment type="caution">
    <text evidence="15">The sequence shown here is derived from an EMBL/GenBank/DDBJ whole genome shotgun (WGS) entry which is preliminary data.</text>
</comment>
<dbReference type="Proteomes" id="UP001596242">
    <property type="component" value="Unassembled WGS sequence"/>
</dbReference>
<dbReference type="EMBL" id="JBHSPT010000001">
    <property type="protein sequence ID" value="MFC6054000.1"/>
    <property type="molecule type" value="Genomic_DNA"/>
</dbReference>
<evidence type="ECO:0000256" key="2">
    <source>
        <dbReference type="ARBA" id="ARBA00005689"/>
    </source>
</evidence>
<keyword evidence="7" id="KW-0560">Oxidoreductase</keyword>
<feature type="domain" description="Alanine dehydrogenase/pyridine nucleotide transhydrogenase NAD(H)-binding" evidence="13">
    <location>
        <begin position="169"/>
        <end position="304"/>
    </location>
</feature>
<dbReference type="InterPro" id="IPR051168">
    <property type="entry name" value="AASS"/>
</dbReference>
<evidence type="ECO:0000256" key="12">
    <source>
        <dbReference type="SAM" id="MobiDB-lite"/>
    </source>
</evidence>
<dbReference type="InterPro" id="IPR027281">
    <property type="entry name" value="Lys1"/>
</dbReference>